<dbReference type="Proteomes" id="UP000607397">
    <property type="component" value="Unassembled WGS sequence"/>
</dbReference>
<reference evidence="1" key="1">
    <citation type="submission" date="2019-12" db="EMBL/GenBank/DDBJ databases">
        <title>High-Quality draft genome sequences of three cyanobacteria isolated from the limestone walls of the Old Cathedral of Coimbra.</title>
        <authorList>
            <person name="Tiago I."/>
            <person name="Soares F."/>
            <person name="Portugal A."/>
        </authorList>
    </citation>
    <scope>NUCLEOTIDE SEQUENCE [LARGE SCALE GENOMIC DNA]</scope>
    <source>
        <strain evidence="1">C</strain>
    </source>
</reference>
<sequence length="52" mass="5706">MVQRVTVLTRVEGLYEAVTFEEQTQIAFNLLAELSSPQPLTAAQVLNAEATI</sequence>
<keyword evidence="2" id="KW-1185">Reference proteome</keyword>
<evidence type="ECO:0000313" key="2">
    <source>
        <dbReference type="Proteomes" id="UP000607397"/>
    </source>
</evidence>
<dbReference type="AlphaFoldDB" id="A0A8K2A6U2"/>
<evidence type="ECO:0000313" key="1">
    <source>
        <dbReference type="EMBL" id="NCJ05485.1"/>
    </source>
</evidence>
<dbReference type="RefSeq" id="WP_161823966.1">
    <property type="nucleotide sequence ID" value="NZ_WVIC01000004.1"/>
</dbReference>
<name>A0A8K2A6U2_9CYAN</name>
<protein>
    <submittedName>
        <fullName evidence="1">Uncharacterized protein</fullName>
    </submittedName>
</protein>
<comment type="caution">
    <text evidence="1">The sequence shown here is derived from an EMBL/GenBank/DDBJ whole genome shotgun (WGS) entry which is preliminary data.</text>
</comment>
<dbReference type="EMBL" id="WVIC01000004">
    <property type="protein sequence ID" value="NCJ05485.1"/>
    <property type="molecule type" value="Genomic_DNA"/>
</dbReference>
<accession>A0A8K2A6U2</accession>
<organism evidence="1 2">
    <name type="scientific">Petrachloros mirabilis ULC683</name>
    <dbReference type="NCBI Taxonomy" id="2781853"/>
    <lineage>
        <taxon>Bacteria</taxon>
        <taxon>Bacillati</taxon>
        <taxon>Cyanobacteriota</taxon>
        <taxon>Cyanophyceae</taxon>
        <taxon>Synechococcales</taxon>
        <taxon>Petrachlorosaceae</taxon>
        <taxon>Petrachloros</taxon>
        <taxon>Petrachloros mirabilis</taxon>
    </lineage>
</organism>
<proteinExistence type="predicted"/>
<gene>
    <name evidence="1" type="ORF">GS597_02935</name>
</gene>